<evidence type="ECO:0000256" key="1">
    <source>
        <dbReference type="ARBA" id="ARBA00005953"/>
    </source>
</evidence>
<comment type="caution">
    <text evidence="3">The sequence shown here is derived from an EMBL/GenBank/DDBJ whole genome shotgun (WGS) entry which is preliminary data.</text>
</comment>
<gene>
    <name evidence="3" type="ORF">SDC9_63776</name>
</gene>
<dbReference type="NCBIfam" id="TIGR00051">
    <property type="entry name" value="YbgC/FadM family acyl-CoA thioesterase"/>
    <property type="match status" value="1"/>
</dbReference>
<reference evidence="3" key="1">
    <citation type="submission" date="2019-08" db="EMBL/GenBank/DDBJ databases">
        <authorList>
            <person name="Kucharzyk K."/>
            <person name="Murdoch R.W."/>
            <person name="Higgins S."/>
            <person name="Loffler F."/>
        </authorList>
    </citation>
    <scope>NUCLEOTIDE SEQUENCE</scope>
</reference>
<dbReference type="InterPro" id="IPR029069">
    <property type="entry name" value="HotDog_dom_sf"/>
</dbReference>
<comment type="similarity">
    <text evidence="1">Belongs to the 4-hydroxybenzoyl-CoA thioesterase family.</text>
</comment>
<dbReference type="Pfam" id="PF13279">
    <property type="entry name" value="4HBT_2"/>
    <property type="match status" value="1"/>
</dbReference>
<dbReference type="InterPro" id="IPR006684">
    <property type="entry name" value="YbgC/YbaW"/>
</dbReference>
<name>A0A644XN22_9ZZZZ</name>
<dbReference type="PIRSF" id="PIRSF003230">
    <property type="entry name" value="YbgC"/>
    <property type="match status" value="1"/>
</dbReference>
<keyword evidence="2 3" id="KW-0378">Hydrolase</keyword>
<organism evidence="3">
    <name type="scientific">bioreactor metagenome</name>
    <dbReference type="NCBI Taxonomy" id="1076179"/>
    <lineage>
        <taxon>unclassified sequences</taxon>
        <taxon>metagenomes</taxon>
        <taxon>ecological metagenomes</taxon>
    </lineage>
</organism>
<dbReference type="InterPro" id="IPR050563">
    <property type="entry name" value="4-hydroxybenzoyl-CoA_TE"/>
</dbReference>
<dbReference type="Gene3D" id="3.10.129.10">
    <property type="entry name" value="Hotdog Thioesterase"/>
    <property type="match status" value="1"/>
</dbReference>
<dbReference type="GO" id="GO:0061522">
    <property type="term" value="F:1,4-dihydroxy-2-naphthoyl-CoA thioesterase activity"/>
    <property type="evidence" value="ECO:0007669"/>
    <property type="project" value="UniProtKB-EC"/>
</dbReference>
<dbReference type="PANTHER" id="PTHR31793">
    <property type="entry name" value="4-HYDROXYBENZOYL-COA THIOESTERASE FAMILY MEMBER"/>
    <property type="match status" value="1"/>
</dbReference>
<dbReference type="GO" id="GO:0047617">
    <property type="term" value="F:fatty acyl-CoA hydrolase activity"/>
    <property type="evidence" value="ECO:0007669"/>
    <property type="project" value="TreeGrafter"/>
</dbReference>
<evidence type="ECO:0000313" key="3">
    <source>
        <dbReference type="EMBL" id="MPM17387.1"/>
    </source>
</evidence>
<evidence type="ECO:0000256" key="2">
    <source>
        <dbReference type="ARBA" id="ARBA00022801"/>
    </source>
</evidence>
<protein>
    <submittedName>
        <fullName evidence="3">1,4-dihydroxy-2-naphthoyl-CoA hydrolase</fullName>
        <ecNumber evidence="3">3.1.2.28</ecNumber>
    </submittedName>
</protein>
<sequence length="137" mass="15560">MFTSETFLDVRYYETDLMGIVHHSNYIRYFECGRNDALIKLGIPITAIEAAGIMMPVVSVNCVYKIPAKNGDRLRIVSTISEMPKAKIKIDTTIYNTADEVVCYGNVTLGFIHSDTRRPTRAPQSIVTKFQPYFNEQ</sequence>
<dbReference type="EMBL" id="VSSQ01002788">
    <property type="protein sequence ID" value="MPM17387.1"/>
    <property type="molecule type" value="Genomic_DNA"/>
</dbReference>
<dbReference type="PANTHER" id="PTHR31793:SF27">
    <property type="entry name" value="NOVEL THIOESTERASE SUPERFAMILY DOMAIN AND SAPOSIN A-TYPE DOMAIN CONTAINING PROTEIN (0610012H03RIK)"/>
    <property type="match status" value="1"/>
</dbReference>
<dbReference type="AlphaFoldDB" id="A0A644XN22"/>
<dbReference type="SUPFAM" id="SSF54637">
    <property type="entry name" value="Thioesterase/thiol ester dehydrase-isomerase"/>
    <property type="match status" value="1"/>
</dbReference>
<proteinExistence type="inferred from homology"/>
<dbReference type="EC" id="3.1.2.28" evidence="3"/>
<accession>A0A644XN22</accession>
<dbReference type="CDD" id="cd00586">
    <property type="entry name" value="4HBT"/>
    <property type="match status" value="1"/>
</dbReference>